<sequence>MDTSREGMQNLGSNRSSRGPSIGSVEDGSSGGDLSRVPSKHSRSQAAKSKSLQGSELNVISHFLKDRDAAACSNTTERAREPRDKVSKRSFFCKAEAQSKHSREAFSSSEEVNRQEDISEDRQSDPMSDEAEVLQCRSHPSQRSTDCSKSFSQIYSEIYEESKEREKKAERACRNYHINKSKLHRNHDRSDSGSAVCEGEEYSLGSEYSSYSAKRSRDYESQSLEELDFKSFVRDQQRSIVGYQDHESLRSERSSFKRLIASEEEGWEESIHEDNAMEIDVRSRVTSSRRVSRHSRDSKRSIKVTQGSENAKQGRVSKRSSSRKSDHKYIEKYLQRSSSRQKLTSERGKSSGYGRSKRVNSVSFRPEGSEGIEYEDYKSQRSATSTSLRSGGEKDYLPSGSTRHRHHHQYRRQRGEPKTYQDRGNSPINIKTSRHSSEVQEPQEDFESEEAHESSIGRFSNSVGVQCPSEDEEEAPYTEGLDSNFSEQQENLEGMESNFSEQQENLDGIESSFSQQQGHLEGAESIISKPHENLEEKSTWCRKEKQDSIISEVVTRMFNEELTLRKYNLLDILAQHEVVPMPNKTEDYTFAGEKELKDDYDENISAYEGASQNQENSVYSERASNNPRYSVYSESASQNPPYSEYSEGASLNPPYSEYSEEASQNPTNFVYSECDQMVTTEENVAIPQSVEKPEPKNAFNLRIYDADEALMVMPENFEGDAIILDEEADFLDISLTDDEEKIKAKLMAAALTTKRTSSSSSPTSSSPKTSAISSPNSSHPSIYSYRPSVIFSRRSEVDEDDPPPRPDDRIALLAEQTLRHCSRNYTNWLPLEVRAVPNTLSLEEWDDTTMRLSADRQSLSEEFHKKLHRQLKVVVESFQ</sequence>
<dbReference type="STRING" id="7217.B3M144"/>
<feature type="compositionally biased region" description="Polar residues" evidence="2">
    <location>
        <begin position="1"/>
        <end position="19"/>
    </location>
</feature>
<feature type="region of interest" description="Disordered" evidence="2">
    <location>
        <begin position="1"/>
        <end position="55"/>
    </location>
</feature>
<dbReference type="HOGENOM" id="CLU_371848_0_0_1"/>
<feature type="compositionally biased region" description="Basic and acidic residues" evidence="2">
    <location>
        <begin position="77"/>
        <end position="87"/>
    </location>
</feature>
<feature type="compositionally biased region" description="Polar residues" evidence="2">
    <location>
        <begin position="610"/>
        <end position="641"/>
    </location>
</feature>
<dbReference type="AlphaFoldDB" id="B3M144"/>
<proteinExistence type="predicted"/>
<dbReference type="Proteomes" id="UP000007801">
    <property type="component" value="Unassembled WGS sequence"/>
</dbReference>
<evidence type="ECO:0000313" key="4">
    <source>
        <dbReference type="Proteomes" id="UP000007801"/>
    </source>
</evidence>
<gene>
    <name evidence="3" type="primary">Dana\GF16082</name>
    <name evidence="3" type="synonym">dana_GLEANR_17357</name>
    <name evidence="3" type="ORF">GF16082</name>
</gene>
<organism evidence="3 4">
    <name type="scientific">Drosophila ananassae</name>
    <name type="common">Fruit fly</name>
    <dbReference type="NCBI Taxonomy" id="7217"/>
    <lineage>
        <taxon>Eukaryota</taxon>
        <taxon>Metazoa</taxon>
        <taxon>Ecdysozoa</taxon>
        <taxon>Arthropoda</taxon>
        <taxon>Hexapoda</taxon>
        <taxon>Insecta</taxon>
        <taxon>Pterygota</taxon>
        <taxon>Neoptera</taxon>
        <taxon>Endopterygota</taxon>
        <taxon>Diptera</taxon>
        <taxon>Brachycera</taxon>
        <taxon>Muscomorpha</taxon>
        <taxon>Ephydroidea</taxon>
        <taxon>Drosophilidae</taxon>
        <taxon>Drosophila</taxon>
        <taxon>Sophophora</taxon>
    </lineage>
</organism>
<feature type="region of interest" description="Disordered" evidence="2">
    <location>
        <begin position="609"/>
        <end position="664"/>
    </location>
</feature>
<feature type="region of interest" description="Disordered" evidence="2">
    <location>
        <begin position="179"/>
        <end position="217"/>
    </location>
</feature>
<feature type="compositionally biased region" description="Basic and acidic residues" evidence="2">
    <location>
        <begin position="269"/>
        <end position="283"/>
    </location>
</feature>
<feature type="region of interest" description="Disordered" evidence="2">
    <location>
        <begin position="751"/>
        <end position="780"/>
    </location>
</feature>
<feature type="region of interest" description="Disordered" evidence="2">
    <location>
        <begin position="264"/>
        <end position="484"/>
    </location>
</feature>
<dbReference type="eggNOG" id="ENOG502TFAV">
    <property type="taxonomic scope" value="Eukaryota"/>
</dbReference>
<keyword evidence="4" id="KW-1185">Reference proteome</keyword>
<feature type="compositionally biased region" description="Basic and acidic residues" evidence="2">
    <location>
        <begin position="111"/>
        <end position="124"/>
    </location>
</feature>
<feature type="coiled-coil region" evidence="1">
    <location>
        <begin position="485"/>
        <end position="512"/>
    </location>
</feature>
<feature type="compositionally biased region" description="Polar residues" evidence="2">
    <location>
        <begin position="422"/>
        <end position="431"/>
    </location>
</feature>
<dbReference type="KEGG" id="dan:6498879"/>
<feature type="compositionally biased region" description="Basic and acidic residues" evidence="2">
    <location>
        <begin position="529"/>
        <end position="539"/>
    </location>
</feature>
<accession>B3M144</accession>
<dbReference type="EMBL" id="CH902617">
    <property type="protein sequence ID" value="EDV44314.2"/>
    <property type="molecule type" value="Genomic_DNA"/>
</dbReference>
<keyword evidence="1" id="KW-0175">Coiled coil</keyword>
<feature type="compositionally biased region" description="Polar residues" evidence="2">
    <location>
        <begin position="44"/>
        <end position="55"/>
    </location>
</feature>
<feature type="compositionally biased region" description="Polar residues" evidence="2">
    <location>
        <begin position="138"/>
        <end position="150"/>
    </location>
</feature>
<protein>
    <submittedName>
        <fullName evidence="3">Uncharacterized protein</fullName>
    </submittedName>
</protein>
<reference evidence="3 4" key="1">
    <citation type="journal article" date="2007" name="Nature">
        <title>Evolution of genes and genomes on the Drosophila phylogeny.</title>
        <authorList>
            <consortium name="Drosophila 12 Genomes Consortium"/>
            <person name="Clark A.G."/>
            <person name="Eisen M.B."/>
            <person name="Smith D.R."/>
            <person name="Bergman C.M."/>
            <person name="Oliver B."/>
            <person name="Markow T.A."/>
            <person name="Kaufman T.C."/>
            <person name="Kellis M."/>
            <person name="Gelbart W."/>
            <person name="Iyer V.N."/>
            <person name="Pollard D.A."/>
            <person name="Sackton T.B."/>
            <person name="Larracuente A.M."/>
            <person name="Singh N.D."/>
            <person name="Abad J.P."/>
            <person name="Abt D.N."/>
            <person name="Adryan B."/>
            <person name="Aguade M."/>
            <person name="Akashi H."/>
            <person name="Anderson W.W."/>
            <person name="Aquadro C.F."/>
            <person name="Ardell D.H."/>
            <person name="Arguello R."/>
            <person name="Artieri C.G."/>
            <person name="Barbash D.A."/>
            <person name="Barker D."/>
            <person name="Barsanti P."/>
            <person name="Batterham P."/>
            <person name="Batzoglou S."/>
            <person name="Begun D."/>
            <person name="Bhutkar A."/>
            <person name="Blanco E."/>
            <person name="Bosak S.A."/>
            <person name="Bradley R.K."/>
            <person name="Brand A.D."/>
            <person name="Brent M.R."/>
            <person name="Brooks A.N."/>
            <person name="Brown R.H."/>
            <person name="Butlin R.K."/>
            <person name="Caggese C."/>
            <person name="Calvi B.R."/>
            <person name="Bernardo de Carvalho A."/>
            <person name="Caspi A."/>
            <person name="Castrezana S."/>
            <person name="Celniker S.E."/>
            <person name="Chang J.L."/>
            <person name="Chapple C."/>
            <person name="Chatterji S."/>
            <person name="Chinwalla A."/>
            <person name="Civetta A."/>
            <person name="Clifton S.W."/>
            <person name="Comeron J.M."/>
            <person name="Costello J.C."/>
            <person name="Coyne J.A."/>
            <person name="Daub J."/>
            <person name="David R.G."/>
            <person name="Delcher A.L."/>
            <person name="Delehaunty K."/>
            <person name="Do C.B."/>
            <person name="Ebling H."/>
            <person name="Edwards K."/>
            <person name="Eickbush T."/>
            <person name="Evans J.D."/>
            <person name="Filipski A."/>
            <person name="Findeiss S."/>
            <person name="Freyhult E."/>
            <person name="Fulton L."/>
            <person name="Fulton R."/>
            <person name="Garcia A.C."/>
            <person name="Gardiner A."/>
            <person name="Garfield D.A."/>
            <person name="Garvin B.E."/>
            <person name="Gibson G."/>
            <person name="Gilbert D."/>
            <person name="Gnerre S."/>
            <person name="Godfrey J."/>
            <person name="Good R."/>
            <person name="Gotea V."/>
            <person name="Gravely B."/>
            <person name="Greenberg A.J."/>
            <person name="Griffiths-Jones S."/>
            <person name="Gross S."/>
            <person name="Guigo R."/>
            <person name="Gustafson E.A."/>
            <person name="Haerty W."/>
            <person name="Hahn M.W."/>
            <person name="Halligan D.L."/>
            <person name="Halpern A.L."/>
            <person name="Halter G.M."/>
            <person name="Han M.V."/>
            <person name="Heger A."/>
            <person name="Hillier L."/>
            <person name="Hinrichs A.S."/>
            <person name="Holmes I."/>
            <person name="Hoskins R.A."/>
            <person name="Hubisz M.J."/>
            <person name="Hultmark D."/>
            <person name="Huntley M.A."/>
            <person name="Jaffe D.B."/>
            <person name="Jagadeeshan S."/>
            <person name="Jeck W.R."/>
            <person name="Johnson J."/>
            <person name="Jones C.D."/>
            <person name="Jordan W.C."/>
            <person name="Karpen G.H."/>
            <person name="Kataoka E."/>
            <person name="Keightley P.D."/>
            <person name="Kheradpour P."/>
            <person name="Kirkness E.F."/>
            <person name="Koerich L.B."/>
            <person name="Kristiansen K."/>
            <person name="Kudrna D."/>
            <person name="Kulathinal R.J."/>
            <person name="Kumar S."/>
            <person name="Kwok R."/>
            <person name="Lander E."/>
            <person name="Langley C.H."/>
            <person name="Lapoint R."/>
            <person name="Lazzaro B.P."/>
            <person name="Lee S.J."/>
            <person name="Levesque L."/>
            <person name="Li R."/>
            <person name="Lin C.F."/>
            <person name="Lin M.F."/>
            <person name="Lindblad-Toh K."/>
            <person name="Llopart A."/>
            <person name="Long M."/>
            <person name="Low L."/>
            <person name="Lozovsky E."/>
            <person name="Lu J."/>
            <person name="Luo M."/>
            <person name="Machado C.A."/>
            <person name="Makalowski W."/>
            <person name="Marzo M."/>
            <person name="Matsuda M."/>
            <person name="Matzkin L."/>
            <person name="McAllister B."/>
            <person name="McBride C.S."/>
            <person name="McKernan B."/>
            <person name="McKernan K."/>
            <person name="Mendez-Lago M."/>
            <person name="Minx P."/>
            <person name="Mollenhauer M.U."/>
            <person name="Montooth K."/>
            <person name="Mount S.M."/>
            <person name="Mu X."/>
            <person name="Myers E."/>
            <person name="Negre B."/>
            <person name="Newfeld S."/>
            <person name="Nielsen R."/>
            <person name="Noor M.A."/>
            <person name="O'Grady P."/>
            <person name="Pachter L."/>
            <person name="Papaceit M."/>
            <person name="Parisi M.J."/>
            <person name="Parisi M."/>
            <person name="Parts L."/>
            <person name="Pedersen J.S."/>
            <person name="Pesole G."/>
            <person name="Phillippy A.M."/>
            <person name="Ponting C.P."/>
            <person name="Pop M."/>
            <person name="Porcelli D."/>
            <person name="Powell J.R."/>
            <person name="Prohaska S."/>
            <person name="Pruitt K."/>
            <person name="Puig M."/>
            <person name="Quesneville H."/>
            <person name="Ram K.R."/>
            <person name="Rand D."/>
            <person name="Rasmussen M.D."/>
            <person name="Reed L.K."/>
            <person name="Reenan R."/>
            <person name="Reily A."/>
            <person name="Remington K.A."/>
            <person name="Rieger T.T."/>
            <person name="Ritchie M.G."/>
            <person name="Robin C."/>
            <person name="Rogers Y.H."/>
            <person name="Rohde C."/>
            <person name="Rozas J."/>
            <person name="Rubenfield M.J."/>
            <person name="Ruiz A."/>
            <person name="Russo S."/>
            <person name="Salzberg S.L."/>
            <person name="Sanchez-Gracia A."/>
            <person name="Saranga D.J."/>
            <person name="Sato H."/>
            <person name="Schaeffer S.W."/>
            <person name="Schatz M.C."/>
            <person name="Schlenke T."/>
            <person name="Schwartz R."/>
            <person name="Segarra C."/>
            <person name="Singh R.S."/>
            <person name="Sirot L."/>
            <person name="Sirota M."/>
            <person name="Sisneros N.B."/>
            <person name="Smith C.D."/>
            <person name="Smith T.F."/>
            <person name="Spieth J."/>
            <person name="Stage D.E."/>
            <person name="Stark A."/>
            <person name="Stephan W."/>
            <person name="Strausberg R.L."/>
            <person name="Strempel S."/>
            <person name="Sturgill D."/>
            <person name="Sutton G."/>
            <person name="Sutton G.G."/>
            <person name="Tao W."/>
            <person name="Teichmann S."/>
            <person name="Tobari Y.N."/>
            <person name="Tomimura Y."/>
            <person name="Tsolas J.M."/>
            <person name="Valente V.L."/>
            <person name="Venter E."/>
            <person name="Venter J.C."/>
            <person name="Vicario S."/>
            <person name="Vieira F.G."/>
            <person name="Vilella A.J."/>
            <person name="Villasante A."/>
            <person name="Walenz B."/>
            <person name="Wang J."/>
            <person name="Wasserman M."/>
            <person name="Watts T."/>
            <person name="Wilson D."/>
            <person name="Wilson R.K."/>
            <person name="Wing R.A."/>
            <person name="Wolfner M.F."/>
            <person name="Wong A."/>
            <person name="Wong G.K."/>
            <person name="Wu C.I."/>
            <person name="Wu G."/>
            <person name="Yamamoto D."/>
            <person name="Yang H.P."/>
            <person name="Yang S.P."/>
            <person name="Yorke J.A."/>
            <person name="Yoshida K."/>
            <person name="Zdobnov E."/>
            <person name="Zhang P."/>
            <person name="Zhang Y."/>
            <person name="Zimin A.V."/>
            <person name="Baldwin J."/>
            <person name="Abdouelleil A."/>
            <person name="Abdulkadir J."/>
            <person name="Abebe A."/>
            <person name="Abera B."/>
            <person name="Abreu J."/>
            <person name="Acer S.C."/>
            <person name="Aftuck L."/>
            <person name="Alexander A."/>
            <person name="An P."/>
            <person name="Anderson E."/>
            <person name="Anderson S."/>
            <person name="Arachi H."/>
            <person name="Azer M."/>
            <person name="Bachantsang P."/>
            <person name="Barry A."/>
            <person name="Bayul T."/>
            <person name="Berlin A."/>
            <person name="Bessette D."/>
            <person name="Bloom T."/>
            <person name="Blye J."/>
            <person name="Boguslavskiy L."/>
            <person name="Bonnet C."/>
            <person name="Boukhgalter B."/>
            <person name="Bourzgui I."/>
            <person name="Brown A."/>
            <person name="Cahill P."/>
            <person name="Channer S."/>
            <person name="Cheshatsang Y."/>
            <person name="Chuda L."/>
            <person name="Citroen M."/>
            <person name="Collymore A."/>
            <person name="Cooke P."/>
            <person name="Costello M."/>
            <person name="D'Aco K."/>
            <person name="Daza R."/>
            <person name="De Haan G."/>
            <person name="DeGray S."/>
            <person name="DeMaso C."/>
            <person name="Dhargay N."/>
            <person name="Dooley K."/>
            <person name="Dooley E."/>
            <person name="Doricent M."/>
            <person name="Dorje P."/>
            <person name="Dorjee K."/>
            <person name="Dupes A."/>
            <person name="Elong R."/>
            <person name="Falk J."/>
            <person name="Farina A."/>
            <person name="Faro S."/>
            <person name="Ferguson D."/>
            <person name="Fisher S."/>
            <person name="Foley C.D."/>
            <person name="Franke A."/>
            <person name="Friedrich D."/>
            <person name="Gadbois L."/>
            <person name="Gearin G."/>
            <person name="Gearin C.R."/>
            <person name="Giannoukos G."/>
            <person name="Goode T."/>
            <person name="Graham J."/>
            <person name="Grandbois E."/>
            <person name="Grewal S."/>
            <person name="Gyaltsen K."/>
            <person name="Hafez N."/>
            <person name="Hagos B."/>
            <person name="Hall J."/>
            <person name="Henson C."/>
            <person name="Hollinger A."/>
            <person name="Honan T."/>
            <person name="Huard M.D."/>
            <person name="Hughes L."/>
            <person name="Hurhula B."/>
            <person name="Husby M.E."/>
            <person name="Kamat A."/>
            <person name="Kanga B."/>
            <person name="Kashin S."/>
            <person name="Khazanovich D."/>
            <person name="Kisner P."/>
            <person name="Lance K."/>
            <person name="Lara M."/>
            <person name="Lee W."/>
            <person name="Lennon N."/>
            <person name="Letendre F."/>
            <person name="LeVine R."/>
            <person name="Lipovsky A."/>
            <person name="Liu X."/>
            <person name="Liu J."/>
            <person name="Liu S."/>
            <person name="Lokyitsang T."/>
            <person name="Lokyitsang Y."/>
            <person name="Lubonja R."/>
            <person name="Lui A."/>
            <person name="MacDonald P."/>
            <person name="Magnisalis V."/>
            <person name="Maru K."/>
            <person name="Matthews C."/>
            <person name="McCusker W."/>
            <person name="McDonough S."/>
            <person name="Mehta T."/>
            <person name="Meldrim J."/>
            <person name="Meneus L."/>
            <person name="Mihai O."/>
            <person name="Mihalev A."/>
            <person name="Mihova T."/>
            <person name="Mittelman R."/>
            <person name="Mlenga V."/>
            <person name="Montmayeur A."/>
            <person name="Mulrain L."/>
            <person name="Navidi A."/>
            <person name="Naylor J."/>
            <person name="Negash T."/>
            <person name="Nguyen T."/>
            <person name="Nguyen N."/>
            <person name="Nicol R."/>
            <person name="Norbu C."/>
            <person name="Norbu N."/>
            <person name="Novod N."/>
            <person name="O'Neill B."/>
            <person name="Osman S."/>
            <person name="Markiewicz E."/>
            <person name="Oyono O.L."/>
            <person name="Patti C."/>
            <person name="Phunkhang P."/>
            <person name="Pierre F."/>
            <person name="Priest M."/>
            <person name="Raghuraman S."/>
            <person name="Rege F."/>
            <person name="Reyes R."/>
            <person name="Rise C."/>
            <person name="Rogov P."/>
            <person name="Ross K."/>
            <person name="Ryan E."/>
            <person name="Settipalli S."/>
            <person name="Shea T."/>
            <person name="Sherpa N."/>
            <person name="Shi L."/>
            <person name="Shih D."/>
            <person name="Sparrow T."/>
            <person name="Spaulding J."/>
            <person name="Stalker J."/>
            <person name="Stange-Thomann N."/>
            <person name="Stavropoulos S."/>
            <person name="Stone C."/>
            <person name="Strader C."/>
            <person name="Tesfaye S."/>
            <person name="Thomson T."/>
            <person name="Thoulutsang Y."/>
            <person name="Thoulutsang D."/>
            <person name="Topham K."/>
            <person name="Topping I."/>
            <person name="Tsamla T."/>
            <person name="Vassiliev H."/>
            <person name="Vo A."/>
            <person name="Wangchuk T."/>
            <person name="Wangdi T."/>
            <person name="Weiand M."/>
            <person name="Wilkinson J."/>
            <person name="Wilson A."/>
            <person name="Yadav S."/>
            <person name="Young G."/>
            <person name="Yu Q."/>
            <person name="Zembek L."/>
            <person name="Zhong D."/>
            <person name="Zimmer A."/>
            <person name="Zwirko Z."/>
            <person name="Jaffe D.B."/>
            <person name="Alvarez P."/>
            <person name="Brockman W."/>
            <person name="Butler J."/>
            <person name="Chin C."/>
            <person name="Gnerre S."/>
            <person name="Grabherr M."/>
            <person name="Kleber M."/>
            <person name="Mauceli E."/>
            <person name="MacCallum I."/>
        </authorList>
    </citation>
    <scope>NUCLEOTIDE SEQUENCE [LARGE SCALE GENOMIC DNA]</scope>
    <source>
        <strain evidence="4">Tucson 14024-0371.13</strain>
    </source>
</reference>
<feature type="compositionally biased region" description="Low complexity" evidence="2">
    <location>
        <begin position="202"/>
        <end position="212"/>
    </location>
</feature>
<feature type="region of interest" description="Disordered" evidence="2">
    <location>
        <begin position="68"/>
        <end position="150"/>
    </location>
</feature>
<evidence type="ECO:0000256" key="2">
    <source>
        <dbReference type="SAM" id="MobiDB-lite"/>
    </source>
</evidence>
<dbReference type="GeneID" id="6498879"/>
<dbReference type="InParanoid" id="B3M144"/>
<dbReference type="CTD" id="40606"/>
<evidence type="ECO:0000313" key="3">
    <source>
        <dbReference type="EMBL" id="EDV44314.2"/>
    </source>
</evidence>
<feature type="compositionally biased region" description="Basic and acidic residues" evidence="2">
    <location>
        <begin position="323"/>
        <end position="334"/>
    </location>
</feature>
<dbReference type="OrthoDB" id="7873007at2759"/>
<feature type="compositionally biased region" description="Polar residues" evidence="2">
    <location>
        <begin position="380"/>
        <end position="389"/>
    </location>
</feature>
<feature type="compositionally biased region" description="Basic residues" evidence="2">
    <location>
        <begin position="402"/>
        <end position="412"/>
    </location>
</feature>
<feature type="region of interest" description="Disordered" evidence="2">
    <location>
        <begin position="514"/>
        <end position="539"/>
    </location>
</feature>
<name>B3M144_DROAN</name>
<evidence type="ECO:0000256" key="1">
    <source>
        <dbReference type="SAM" id="Coils"/>
    </source>
</evidence>